<dbReference type="Gene3D" id="3.40.640.10">
    <property type="entry name" value="Type I PLP-dependent aspartate aminotransferase-like (Major domain)"/>
    <property type="match status" value="1"/>
</dbReference>
<evidence type="ECO:0000256" key="4">
    <source>
        <dbReference type="ARBA" id="ARBA00022679"/>
    </source>
</evidence>
<sequence length="200" mass="22917">LLPSSYLTIDTVGRVIRCESFSKIFAPGLRLGFIVCHKEFTQRINIYGGITTGFSAGVSQMLVTNTIDQLGGFNGWIEWLIKLRNEYTYRRNAMLDILYNSKAFKNGLIDPIDPNCGMFVIVIVKFNRPETEYKELIQKLIYKTIENGVNVVPGTNMMFDEKSISRANFMRLTFSTLEDNDEISEATKRFTKSIEEFFSD</sequence>
<dbReference type="InterPro" id="IPR050859">
    <property type="entry name" value="Class-I_PLP-dep_aminotransf"/>
</dbReference>
<protein>
    <recommendedName>
        <fullName evidence="6">Aminotransferase class I/classII large domain-containing protein</fullName>
    </recommendedName>
</protein>
<dbReference type="GO" id="GO:0009074">
    <property type="term" value="P:aromatic amino acid family catabolic process"/>
    <property type="evidence" value="ECO:0007669"/>
    <property type="project" value="TreeGrafter"/>
</dbReference>
<accession>A0A1E4TQI1</accession>
<reference evidence="8" key="1">
    <citation type="submission" date="2016-05" db="EMBL/GenBank/DDBJ databases">
        <title>Comparative genomics of biotechnologically important yeasts.</title>
        <authorList>
            <consortium name="DOE Joint Genome Institute"/>
            <person name="Riley R."/>
            <person name="Haridas S."/>
            <person name="Wolfe K.H."/>
            <person name="Lopes M.R."/>
            <person name="Hittinger C.T."/>
            <person name="Goker M."/>
            <person name="Salamov A."/>
            <person name="Wisecaver J."/>
            <person name="Long T.M."/>
            <person name="Aerts A.L."/>
            <person name="Barry K."/>
            <person name="Choi C."/>
            <person name="Clum A."/>
            <person name="Coughlan A.Y."/>
            <person name="Deshpande S."/>
            <person name="Douglass A.P."/>
            <person name="Hanson S.J."/>
            <person name="Klenk H.-P."/>
            <person name="Labutti K."/>
            <person name="Lapidus A."/>
            <person name="Lindquist E."/>
            <person name="Lipzen A."/>
            <person name="Meier-Kolthoff J.P."/>
            <person name="Ohm R.A."/>
            <person name="Otillar R.P."/>
            <person name="Pangilinan J."/>
            <person name="Peng Y."/>
            <person name="Rokas A."/>
            <person name="Rosa C.A."/>
            <person name="Scheuner C."/>
            <person name="Sibirny A.A."/>
            <person name="Slot J.C."/>
            <person name="Stielow J.B."/>
            <person name="Sun H."/>
            <person name="Kurtzman C.P."/>
            <person name="Blackwell M."/>
            <person name="Grigoriev I.V."/>
            <person name="Jeffries T.W."/>
        </authorList>
    </citation>
    <scope>NUCLEOTIDE SEQUENCE [LARGE SCALE GENOMIC DNA]</scope>
    <source>
        <strain evidence="8">NRRL Y-2460</strain>
    </source>
</reference>
<keyword evidence="8" id="KW-1185">Reference proteome</keyword>
<dbReference type="EMBL" id="KV454017">
    <property type="protein sequence ID" value="ODV94007.1"/>
    <property type="molecule type" value="Genomic_DNA"/>
</dbReference>
<dbReference type="OrthoDB" id="691673at2759"/>
<dbReference type="PANTHER" id="PTHR42790:SF2">
    <property type="entry name" value="AROMATIC AMINO ACID AMINOTRANSFERASE 2"/>
    <property type="match status" value="1"/>
</dbReference>
<dbReference type="SUPFAM" id="SSF53383">
    <property type="entry name" value="PLP-dependent transferases"/>
    <property type="match status" value="1"/>
</dbReference>
<dbReference type="STRING" id="669874.A0A1E4TQI1"/>
<evidence type="ECO:0000256" key="3">
    <source>
        <dbReference type="ARBA" id="ARBA00022576"/>
    </source>
</evidence>
<evidence type="ECO:0000256" key="1">
    <source>
        <dbReference type="ARBA" id="ARBA00001933"/>
    </source>
</evidence>
<evidence type="ECO:0000256" key="5">
    <source>
        <dbReference type="ARBA" id="ARBA00022898"/>
    </source>
</evidence>
<comment type="similarity">
    <text evidence="2">Belongs to the class-I pyridoxal-phosphate-dependent aminotransferase family.</text>
</comment>
<evidence type="ECO:0000256" key="2">
    <source>
        <dbReference type="ARBA" id="ARBA00007441"/>
    </source>
</evidence>
<dbReference type="Pfam" id="PF00155">
    <property type="entry name" value="Aminotran_1_2"/>
    <property type="match status" value="1"/>
</dbReference>
<keyword evidence="4" id="KW-0808">Transferase</keyword>
<feature type="domain" description="Aminotransferase class I/classII large" evidence="6">
    <location>
        <begin position="14"/>
        <end position="183"/>
    </location>
</feature>
<dbReference type="GO" id="GO:0008793">
    <property type="term" value="F:aromatic-amino-acid transaminase activity"/>
    <property type="evidence" value="ECO:0007669"/>
    <property type="project" value="TreeGrafter"/>
</dbReference>
<dbReference type="GO" id="GO:0006571">
    <property type="term" value="P:tyrosine biosynthetic process"/>
    <property type="evidence" value="ECO:0007669"/>
    <property type="project" value="TreeGrafter"/>
</dbReference>
<evidence type="ECO:0000313" key="8">
    <source>
        <dbReference type="Proteomes" id="UP000094236"/>
    </source>
</evidence>
<gene>
    <name evidence="7" type="ORF">PACTADRAFT_29189</name>
</gene>
<dbReference type="InterPro" id="IPR004839">
    <property type="entry name" value="Aminotransferase_I/II_large"/>
</dbReference>
<feature type="non-terminal residue" evidence="7">
    <location>
        <position position="200"/>
    </location>
</feature>
<keyword evidence="5" id="KW-0663">Pyridoxal phosphate</keyword>
<dbReference type="GO" id="GO:0047536">
    <property type="term" value="F:2-aminoadipate transaminase activity"/>
    <property type="evidence" value="ECO:0007669"/>
    <property type="project" value="TreeGrafter"/>
</dbReference>
<dbReference type="PANTHER" id="PTHR42790">
    <property type="entry name" value="AMINOTRANSFERASE"/>
    <property type="match status" value="1"/>
</dbReference>
<feature type="non-terminal residue" evidence="7">
    <location>
        <position position="1"/>
    </location>
</feature>
<dbReference type="InterPro" id="IPR015421">
    <property type="entry name" value="PyrdxlP-dep_Trfase_major"/>
</dbReference>
<evidence type="ECO:0000259" key="6">
    <source>
        <dbReference type="Pfam" id="PF00155"/>
    </source>
</evidence>
<organism evidence="7 8">
    <name type="scientific">Pachysolen tannophilus NRRL Y-2460</name>
    <dbReference type="NCBI Taxonomy" id="669874"/>
    <lineage>
        <taxon>Eukaryota</taxon>
        <taxon>Fungi</taxon>
        <taxon>Dikarya</taxon>
        <taxon>Ascomycota</taxon>
        <taxon>Saccharomycotina</taxon>
        <taxon>Pichiomycetes</taxon>
        <taxon>Pachysolenaceae</taxon>
        <taxon>Pachysolen</taxon>
    </lineage>
</organism>
<evidence type="ECO:0000313" key="7">
    <source>
        <dbReference type="EMBL" id="ODV94007.1"/>
    </source>
</evidence>
<dbReference type="AlphaFoldDB" id="A0A1E4TQI1"/>
<dbReference type="Proteomes" id="UP000094236">
    <property type="component" value="Unassembled WGS sequence"/>
</dbReference>
<dbReference type="GO" id="GO:0019878">
    <property type="term" value="P:lysine biosynthetic process via aminoadipic acid"/>
    <property type="evidence" value="ECO:0007669"/>
    <property type="project" value="TreeGrafter"/>
</dbReference>
<dbReference type="GO" id="GO:0030170">
    <property type="term" value="F:pyridoxal phosphate binding"/>
    <property type="evidence" value="ECO:0007669"/>
    <property type="project" value="InterPro"/>
</dbReference>
<dbReference type="InterPro" id="IPR015424">
    <property type="entry name" value="PyrdxlP-dep_Trfase"/>
</dbReference>
<comment type="cofactor">
    <cofactor evidence="1">
        <name>pyridoxal 5'-phosphate</name>
        <dbReference type="ChEBI" id="CHEBI:597326"/>
    </cofactor>
</comment>
<name>A0A1E4TQI1_PACTA</name>
<proteinExistence type="inferred from homology"/>
<keyword evidence="3" id="KW-0032">Aminotransferase</keyword>